<evidence type="ECO:0000313" key="3">
    <source>
        <dbReference type="Proteomes" id="UP000010552"/>
    </source>
</evidence>
<keyword evidence="3" id="KW-1185">Reference proteome</keyword>
<organism evidence="2 3">
    <name type="scientific">Pteropus alecto</name>
    <name type="common">Black flying fox</name>
    <dbReference type="NCBI Taxonomy" id="9402"/>
    <lineage>
        <taxon>Eukaryota</taxon>
        <taxon>Metazoa</taxon>
        <taxon>Chordata</taxon>
        <taxon>Craniata</taxon>
        <taxon>Vertebrata</taxon>
        <taxon>Euteleostomi</taxon>
        <taxon>Mammalia</taxon>
        <taxon>Eutheria</taxon>
        <taxon>Laurasiatheria</taxon>
        <taxon>Chiroptera</taxon>
        <taxon>Yinpterochiroptera</taxon>
        <taxon>Pteropodoidea</taxon>
        <taxon>Pteropodidae</taxon>
        <taxon>Pteropodinae</taxon>
        <taxon>Pteropus</taxon>
    </lineage>
</organism>
<evidence type="ECO:0000313" key="2">
    <source>
        <dbReference type="EMBL" id="ELK12593.1"/>
    </source>
</evidence>
<sequence>MSGTPTGENPTPPSDLEGDAEARSCGRASRAISTPPSDASDSDAPGTSAWERHRSAPLLPLPRAGGPLRGVEFRGLPHLRPGEPAGSYPHSRSEREARFCTLQGHL</sequence>
<feature type="region of interest" description="Disordered" evidence="1">
    <location>
        <begin position="1"/>
        <end position="106"/>
    </location>
</feature>
<reference evidence="3" key="1">
    <citation type="journal article" date="2013" name="Science">
        <title>Comparative analysis of bat genomes provides insight into the evolution of flight and immunity.</title>
        <authorList>
            <person name="Zhang G."/>
            <person name="Cowled C."/>
            <person name="Shi Z."/>
            <person name="Huang Z."/>
            <person name="Bishop-Lilly K.A."/>
            <person name="Fang X."/>
            <person name="Wynne J.W."/>
            <person name="Xiong Z."/>
            <person name="Baker M.L."/>
            <person name="Zhao W."/>
            <person name="Tachedjian M."/>
            <person name="Zhu Y."/>
            <person name="Zhou P."/>
            <person name="Jiang X."/>
            <person name="Ng J."/>
            <person name="Yang L."/>
            <person name="Wu L."/>
            <person name="Xiao J."/>
            <person name="Feng Y."/>
            <person name="Chen Y."/>
            <person name="Sun X."/>
            <person name="Zhang Y."/>
            <person name="Marsh G.A."/>
            <person name="Crameri G."/>
            <person name="Broder C.C."/>
            <person name="Frey K.G."/>
            <person name="Wang L.F."/>
            <person name="Wang J."/>
        </authorList>
    </citation>
    <scope>NUCLEOTIDE SEQUENCE [LARGE SCALE GENOMIC DNA]</scope>
</reference>
<protein>
    <submittedName>
        <fullName evidence="2">Uncharacterized protein</fullName>
    </submittedName>
</protein>
<feature type="compositionally biased region" description="Low complexity" evidence="1">
    <location>
        <begin position="33"/>
        <end position="49"/>
    </location>
</feature>
<feature type="compositionally biased region" description="Low complexity" evidence="1">
    <location>
        <begin position="56"/>
        <end position="70"/>
    </location>
</feature>
<dbReference type="EMBL" id="KB030660">
    <property type="protein sequence ID" value="ELK12593.1"/>
    <property type="molecule type" value="Genomic_DNA"/>
</dbReference>
<gene>
    <name evidence="2" type="ORF">PAL_GLEAN10021840</name>
</gene>
<proteinExistence type="predicted"/>
<evidence type="ECO:0000256" key="1">
    <source>
        <dbReference type="SAM" id="MobiDB-lite"/>
    </source>
</evidence>
<dbReference type="Proteomes" id="UP000010552">
    <property type="component" value="Unassembled WGS sequence"/>
</dbReference>
<dbReference type="InParanoid" id="L5KPL9"/>
<dbReference type="AlphaFoldDB" id="L5KPL9"/>
<accession>L5KPL9</accession>
<name>L5KPL9_PTEAL</name>